<keyword evidence="1" id="KW-0812">Transmembrane</keyword>
<evidence type="ECO:0008006" key="4">
    <source>
        <dbReference type="Google" id="ProtNLM"/>
    </source>
</evidence>
<keyword evidence="1" id="KW-0472">Membrane</keyword>
<sequence length="436" mass="47376">MLTVPNVFTVLGGSLVIVSGIALAAGAVRAHRRNTPTPVLVTTILGASGLLLLSIGWLTGPTAPANSSEAIKSGSLISAAVLALYALWLNDQRRRTEQERLETEKERGAVERSRLAKELEQLGLERVRIANERFTTAIELLGNESDRVRVGALIVLEGLARNQPHLIPDVLDQVCGYLRSPPAVDPSSPTDRERGVRARAQRVLSTVVRRAAEAGIVVDVDLADAVLHRFHLDSGRIGTLRLDGAHLTGPTRLRGVVVDELVMVNCVADDDVVIERDDQERGDVGSLQLSGNRTAIGGRLRCRCDLGMVEIDSVDFQDSVELTKLTVRRSFSAQAGFTRLTLTEVTFATPPEPHERSIDLFHCTFSGLVSFDNVVVCGATRLDALRFDGGLELVARFHNRVTTEQALVSTPDPTLPPGWRLGDHDAVYRKLVPPAR</sequence>
<keyword evidence="3" id="KW-1185">Reference proteome</keyword>
<proteinExistence type="predicted"/>
<name>A0ABV9S6M1_9PSEU</name>
<dbReference type="RefSeq" id="WP_378058799.1">
    <property type="nucleotide sequence ID" value="NZ_JBHSIS010000011.1"/>
</dbReference>
<protein>
    <recommendedName>
        <fullName evidence="4">Pentapeptide repeat-containing protein</fullName>
    </recommendedName>
</protein>
<feature type="transmembrane region" description="Helical" evidence="1">
    <location>
        <begin position="70"/>
        <end position="90"/>
    </location>
</feature>
<evidence type="ECO:0000313" key="2">
    <source>
        <dbReference type="EMBL" id="MFC4856812.1"/>
    </source>
</evidence>
<comment type="caution">
    <text evidence="2">The sequence shown here is derived from an EMBL/GenBank/DDBJ whole genome shotgun (WGS) entry which is preliminary data.</text>
</comment>
<evidence type="ECO:0000313" key="3">
    <source>
        <dbReference type="Proteomes" id="UP001595859"/>
    </source>
</evidence>
<organism evidence="2 3">
    <name type="scientific">Actinophytocola glycyrrhizae</name>
    <dbReference type="NCBI Taxonomy" id="2044873"/>
    <lineage>
        <taxon>Bacteria</taxon>
        <taxon>Bacillati</taxon>
        <taxon>Actinomycetota</taxon>
        <taxon>Actinomycetes</taxon>
        <taxon>Pseudonocardiales</taxon>
        <taxon>Pseudonocardiaceae</taxon>
    </lineage>
</organism>
<feature type="transmembrane region" description="Helical" evidence="1">
    <location>
        <begin position="39"/>
        <end position="58"/>
    </location>
</feature>
<gene>
    <name evidence="2" type="ORF">ACFPCV_25185</name>
</gene>
<keyword evidence="1" id="KW-1133">Transmembrane helix</keyword>
<dbReference type="Proteomes" id="UP001595859">
    <property type="component" value="Unassembled WGS sequence"/>
</dbReference>
<feature type="transmembrane region" description="Helical" evidence="1">
    <location>
        <begin position="6"/>
        <end position="27"/>
    </location>
</feature>
<reference evidence="3" key="1">
    <citation type="journal article" date="2019" name="Int. J. Syst. Evol. Microbiol.">
        <title>The Global Catalogue of Microorganisms (GCM) 10K type strain sequencing project: providing services to taxonomists for standard genome sequencing and annotation.</title>
        <authorList>
            <consortium name="The Broad Institute Genomics Platform"/>
            <consortium name="The Broad Institute Genome Sequencing Center for Infectious Disease"/>
            <person name="Wu L."/>
            <person name="Ma J."/>
        </authorList>
    </citation>
    <scope>NUCLEOTIDE SEQUENCE [LARGE SCALE GENOMIC DNA]</scope>
    <source>
        <strain evidence="3">ZS-22-S1</strain>
    </source>
</reference>
<accession>A0ABV9S6M1</accession>
<evidence type="ECO:0000256" key="1">
    <source>
        <dbReference type="SAM" id="Phobius"/>
    </source>
</evidence>
<dbReference type="EMBL" id="JBHSIS010000011">
    <property type="protein sequence ID" value="MFC4856812.1"/>
    <property type="molecule type" value="Genomic_DNA"/>
</dbReference>